<evidence type="ECO:0000313" key="3">
    <source>
        <dbReference type="Proteomes" id="UP000054770"/>
    </source>
</evidence>
<organism evidence="2 3">
    <name type="scientific">Caballeronia choica</name>
    <dbReference type="NCBI Taxonomy" id="326476"/>
    <lineage>
        <taxon>Bacteria</taxon>
        <taxon>Pseudomonadati</taxon>
        <taxon>Pseudomonadota</taxon>
        <taxon>Betaproteobacteria</taxon>
        <taxon>Burkholderiales</taxon>
        <taxon>Burkholderiaceae</taxon>
        <taxon>Caballeronia</taxon>
    </lineage>
</organism>
<dbReference type="EMBL" id="FCON02000105">
    <property type="protein sequence ID" value="SAL81552.1"/>
    <property type="molecule type" value="Genomic_DNA"/>
</dbReference>
<evidence type="ECO:0000313" key="2">
    <source>
        <dbReference type="EMBL" id="SAL81552.1"/>
    </source>
</evidence>
<comment type="caution">
    <text evidence="2">The sequence shown here is derived from an EMBL/GenBank/DDBJ whole genome shotgun (WGS) entry which is preliminary data.</text>
</comment>
<dbReference type="Proteomes" id="UP000054770">
    <property type="component" value="Unassembled WGS sequence"/>
</dbReference>
<feature type="domain" description="RES" evidence="1">
    <location>
        <begin position="43"/>
        <end position="190"/>
    </location>
</feature>
<evidence type="ECO:0000259" key="1">
    <source>
        <dbReference type="SMART" id="SM00953"/>
    </source>
</evidence>
<accession>A0A158KK89</accession>
<sequence length="214" mass="24138">MTFEIPVPGPSEAFTTVEVGPADVAIWYHVYCTREHPNRADTFSEGWGNTRFAPIVREDGTPVHTYYAASTVECALMESVLHDMPLSPPGVFDVDDLQYFRLAQFTLSQPLSCVSFHTPYLPALQNITRAHLVDSLPAFYPQTRAWAQAAYLQRPGAQAIAYGSRRDDSGRCLMLFKHRMPDQPFMIVGDEPLALSPRRQQVRALVRRLGIREI</sequence>
<name>A0A158KK89_9BURK</name>
<dbReference type="OrthoDB" id="7257056at2"/>
<protein>
    <submittedName>
        <fullName evidence="2">RES domain protein</fullName>
    </submittedName>
</protein>
<dbReference type="RefSeq" id="WP_160110097.1">
    <property type="nucleotide sequence ID" value="NZ_FCON02000105.1"/>
</dbReference>
<dbReference type="InterPro" id="IPR014914">
    <property type="entry name" value="RES_dom"/>
</dbReference>
<dbReference type="AlphaFoldDB" id="A0A158KK89"/>
<keyword evidence="3" id="KW-1185">Reference proteome</keyword>
<gene>
    <name evidence="2" type="ORF">AWB68_06178</name>
</gene>
<dbReference type="SMART" id="SM00953">
    <property type="entry name" value="RES"/>
    <property type="match status" value="1"/>
</dbReference>
<proteinExistence type="predicted"/>
<reference evidence="2" key="1">
    <citation type="submission" date="2016-01" db="EMBL/GenBank/DDBJ databases">
        <authorList>
            <person name="Peeters C."/>
        </authorList>
    </citation>
    <scope>NUCLEOTIDE SEQUENCE [LARGE SCALE GENOMIC DNA]</scope>
    <source>
        <strain evidence="2">LMG 22940</strain>
    </source>
</reference>
<dbReference type="Pfam" id="PF08808">
    <property type="entry name" value="RES"/>
    <property type="match status" value="1"/>
</dbReference>